<gene>
    <name evidence="2" type="ORF">SAMN06265827_116108</name>
</gene>
<dbReference type="Pfam" id="PF11667">
    <property type="entry name" value="DUF3267"/>
    <property type="match status" value="1"/>
</dbReference>
<accession>A0A285HBU5</accession>
<feature type="transmembrane region" description="Helical" evidence="1">
    <location>
        <begin position="145"/>
        <end position="169"/>
    </location>
</feature>
<feature type="transmembrane region" description="Helical" evidence="1">
    <location>
        <begin position="63"/>
        <end position="83"/>
    </location>
</feature>
<keyword evidence="1" id="KW-0812">Transmembrane</keyword>
<keyword evidence="3" id="KW-1185">Reference proteome</keyword>
<organism evidence="2 3">
    <name type="scientific">Orenia metallireducens</name>
    <dbReference type="NCBI Taxonomy" id="1413210"/>
    <lineage>
        <taxon>Bacteria</taxon>
        <taxon>Bacillati</taxon>
        <taxon>Bacillota</taxon>
        <taxon>Clostridia</taxon>
        <taxon>Halanaerobiales</taxon>
        <taxon>Halobacteroidaceae</taxon>
        <taxon>Orenia</taxon>
    </lineage>
</organism>
<reference evidence="3" key="1">
    <citation type="submission" date="2017-09" db="EMBL/GenBank/DDBJ databases">
        <authorList>
            <person name="Varghese N."/>
            <person name="Submissions S."/>
        </authorList>
    </citation>
    <scope>NUCLEOTIDE SEQUENCE [LARGE SCALE GENOMIC DNA]</scope>
    <source>
        <strain evidence="3">MSL47</strain>
    </source>
</reference>
<evidence type="ECO:0000313" key="3">
    <source>
        <dbReference type="Proteomes" id="UP000219573"/>
    </source>
</evidence>
<dbReference type="RefSeq" id="WP_097018294.1">
    <property type="nucleotide sequence ID" value="NZ_OBDZ01000016.1"/>
</dbReference>
<dbReference type="EMBL" id="OBDZ01000016">
    <property type="protein sequence ID" value="SNY33043.1"/>
    <property type="molecule type" value="Genomic_DNA"/>
</dbReference>
<feature type="transmembrane region" description="Helical" evidence="1">
    <location>
        <begin position="118"/>
        <end position="139"/>
    </location>
</feature>
<dbReference type="OrthoDB" id="1778118at2"/>
<evidence type="ECO:0000256" key="1">
    <source>
        <dbReference type="SAM" id="Phobius"/>
    </source>
</evidence>
<dbReference type="InterPro" id="IPR021683">
    <property type="entry name" value="DUF3267"/>
</dbReference>
<keyword evidence="1" id="KW-1133">Transmembrane helix</keyword>
<sequence>MKLKIGDIPKNKEFMLEENDWNILEEPCEDKFIIYGILFGILLAYFSYLLVESFFEIELRNLNIFFDIVFIVVPFHEFLHIICHPNFGLSDKTILGLHLRKLYFYVYYDGVITRNRMILVYLFPFFILSFCFLLILLIYRIDSEFILYIILANIIGSGLDLISALFIFVKVPENSIVRNYGFKTLWKKVSKFE</sequence>
<evidence type="ECO:0000313" key="2">
    <source>
        <dbReference type="EMBL" id="SNY33043.1"/>
    </source>
</evidence>
<dbReference type="Proteomes" id="UP000219573">
    <property type="component" value="Unassembled WGS sequence"/>
</dbReference>
<dbReference type="AlphaFoldDB" id="A0A285HBU5"/>
<keyword evidence="1" id="KW-0472">Membrane</keyword>
<proteinExistence type="predicted"/>
<name>A0A285HBU5_9FIRM</name>
<protein>
    <submittedName>
        <fullName evidence="2">Putative zincin peptidase</fullName>
    </submittedName>
</protein>
<feature type="transmembrane region" description="Helical" evidence="1">
    <location>
        <begin position="32"/>
        <end position="51"/>
    </location>
</feature>